<feature type="domain" description="Gfo/Idh/MocA-like oxidoreductase N-terminal" evidence="1">
    <location>
        <begin position="1"/>
        <end position="117"/>
    </location>
</feature>
<dbReference type="PANTHER" id="PTHR43377">
    <property type="entry name" value="BILIVERDIN REDUCTASE A"/>
    <property type="match status" value="1"/>
</dbReference>
<dbReference type="InterPro" id="IPR036291">
    <property type="entry name" value="NAD(P)-bd_dom_sf"/>
</dbReference>
<name>A0AA42DLA1_9FIRM</name>
<evidence type="ECO:0000259" key="2">
    <source>
        <dbReference type="Pfam" id="PF22725"/>
    </source>
</evidence>
<dbReference type="EMBL" id="JAQIFT010000025">
    <property type="protein sequence ID" value="MDA3731069.1"/>
    <property type="molecule type" value="Genomic_DNA"/>
</dbReference>
<gene>
    <name evidence="3" type="ORF">PBV87_06145</name>
</gene>
<dbReference type="SUPFAM" id="SSF55347">
    <property type="entry name" value="Glyceraldehyde-3-phosphate dehydrogenase-like, C-terminal domain"/>
    <property type="match status" value="1"/>
</dbReference>
<dbReference type="InterPro" id="IPR051450">
    <property type="entry name" value="Gfo/Idh/MocA_Oxidoreductases"/>
</dbReference>
<evidence type="ECO:0000313" key="3">
    <source>
        <dbReference type="EMBL" id="MDA3731069.1"/>
    </source>
</evidence>
<dbReference type="InterPro" id="IPR000683">
    <property type="entry name" value="Gfo/Idh/MocA-like_OxRdtase_N"/>
</dbReference>
<organism evidence="3 4">
    <name type="scientific">Holtiella tumoricola</name>
    <dbReference type="NCBI Taxonomy" id="3018743"/>
    <lineage>
        <taxon>Bacteria</taxon>
        <taxon>Bacillati</taxon>
        <taxon>Bacillota</taxon>
        <taxon>Clostridia</taxon>
        <taxon>Lachnospirales</taxon>
        <taxon>Cellulosilyticaceae</taxon>
        <taxon>Holtiella</taxon>
    </lineage>
</organism>
<dbReference type="RefSeq" id="WP_271011523.1">
    <property type="nucleotide sequence ID" value="NZ_JAQIFT010000025.1"/>
</dbReference>
<dbReference type="InterPro" id="IPR055170">
    <property type="entry name" value="GFO_IDH_MocA-like_dom"/>
</dbReference>
<reference evidence="3" key="1">
    <citation type="journal article" date="2023" name="Int. J. Syst. Evol. Microbiol.">
        <title>&lt;i&gt;Holtiella tumoricola&lt;/i&gt; gen. nov. sp. nov., isolated from a human clinical sample.</title>
        <authorList>
            <person name="Allen-Vercoe E."/>
            <person name="Daigneault M.C."/>
            <person name="Vancuren S.J."/>
            <person name="Cochrane K."/>
            <person name="O'Neal L.L."/>
            <person name="Sankaranarayanan K."/>
            <person name="Lawson P.A."/>
        </authorList>
    </citation>
    <scope>NUCLEOTIDE SEQUENCE</scope>
    <source>
        <strain evidence="3">CC70A</strain>
    </source>
</reference>
<evidence type="ECO:0000259" key="1">
    <source>
        <dbReference type="Pfam" id="PF01408"/>
    </source>
</evidence>
<dbReference type="AlphaFoldDB" id="A0AA42DLA1"/>
<dbReference type="Pfam" id="PF01408">
    <property type="entry name" value="GFO_IDH_MocA"/>
    <property type="match status" value="1"/>
</dbReference>
<dbReference type="PANTHER" id="PTHR43377:SF2">
    <property type="entry name" value="BINDING ROSSMANN FOLD OXIDOREDUCTASE, PUTATIVE (AFU_ORTHOLOGUE AFUA_4G00560)-RELATED"/>
    <property type="match status" value="1"/>
</dbReference>
<keyword evidence="4" id="KW-1185">Reference proteome</keyword>
<dbReference type="Gene3D" id="3.40.50.720">
    <property type="entry name" value="NAD(P)-binding Rossmann-like Domain"/>
    <property type="match status" value="1"/>
</dbReference>
<dbReference type="Pfam" id="PF22725">
    <property type="entry name" value="GFO_IDH_MocA_C3"/>
    <property type="match status" value="1"/>
</dbReference>
<proteinExistence type="predicted"/>
<dbReference type="Proteomes" id="UP001169242">
    <property type="component" value="Unassembled WGS sequence"/>
</dbReference>
<dbReference type="GO" id="GO:0000166">
    <property type="term" value="F:nucleotide binding"/>
    <property type="evidence" value="ECO:0007669"/>
    <property type="project" value="InterPro"/>
</dbReference>
<protein>
    <submittedName>
        <fullName evidence="3">Gfo/Idh/MocA family oxidoreductase</fullName>
    </submittedName>
</protein>
<accession>A0AA42DLA1</accession>
<dbReference type="Gene3D" id="3.30.360.10">
    <property type="entry name" value="Dihydrodipicolinate Reductase, domain 2"/>
    <property type="match status" value="1"/>
</dbReference>
<comment type="caution">
    <text evidence="3">The sequence shown here is derived from an EMBL/GenBank/DDBJ whole genome shotgun (WGS) entry which is preliminary data.</text>
</comment>
<sequence>MNIGVIGYGLRAEYVLRNFNDFEMGVNLVSVCDPCVDKAKVRIQSSGYKAQEVTFYDDIDEMMQKEKLDGVMIGTLCKSHTDIAIKVMKYNIPMFLEKPVAISLEQVKALEEASKSYTAEAVVSFPLRLTPICQLAKEIIDSGRLGRIEHVEAVNNVNYGRVYYHDWYRDESLTGGLFLQKSTHDLDYINYLLGTKPVAICAMESKQIFKGDKDAGITCSKCEEYKVCPESSYTIRHQYHDGVDGEGCAFAKDTGNHDSASILTRYETGMHTVYTQNFVVRKKAGKRGARLIGYKGTLEFDFATSELTVFSHTTGTVEKHYVDTSGLNHFGGDKALCENFVEVMSGTGVSKASLQDGILSALMCLYARESASQDKFYNIEL</sequence>
<feature type="domain" description="GFO/IDH/MocA-like oxidoreductase" evidence="2">
    <location>
        <begin position="134"/>
        <end position="299"/>
    </location>
</feature>
<dbReference type="SUPFAM" id="SSF51735">
    <property type="entry name" value="NAD(P)-binding Rossmann-fold domains"/>
    <property type="match status" value="1"/>
</dbReference>
<evidence type="ECO:0000313" key="4">
    <source>
        <dbReference type="Proteomes" id="UP001169242"/>
    </source>
</evidence>